<dbReference type="Gene3D" id="1.10.510.10">
    <property type="entry name" value="Transferase(Phosphotransferase) domain 1"/>
    <property type="match status" value="1"/>
</dbReference>
<dbReference type="Gene3D" id="3.30.200.20">
    <property type="entry name" value="Phosphorylase Kinase, domain 1"/>
    <property type="match status" value="1"/>
</dbReference>
<reference evidence="2 3" key="1">
    <citation type="submission" date="2024-03" db="EMBL/GenBank/DDBJ databases">
        <authorList>
            <person name="Martinez-Hernandez J."/>
        </authorList>
    </citation>
    <scope>NUCLEOTIDE SEQUENCE [LARGE SCALE GENOMIC DNA]</scope>
</reference>
<dbReference type="EMBL" id="CAXHTB010000016">
    <property type="protein sequence ID" value="CAL0322325.1"/>
    <property type="molecule type" value="Genomic_DNA"/>
</dbReference>
<dbReference type="PANTHER" id="PTHR48007">
    <property type="entry name" value="LEUCINE-RICH REPEAT RECEPTOR-LIKE PROTEIN KINASE PXC1"/>
    <property type="match status" value="1"/>
</dbReference>
<evidence type="ECO:0000313" key="3">
    <source>
        <dbReference type="Proteomes" id="UP001497480"/>
    </source>
</evidence>
<accession>A0AAV1XKV7</accession>
<dbReference type="SUPFAM" id="SSF56112">
    <property type="entry name" value="Protein kinase-like (PK-like)"/>
    <property type="match status" value="1"/>
</dbReference>
<proteinExistence type="predicted"/>
<dbReference type="InterPro" id="IPR046959">
    <property type="entry name" value="PRK1-6/SRF4-like"/>
</dbReference>
<organism evidence="2 3">
    <name type="scientific">Lupinus luteus</name>
    <name type="common">European yellow lupine</name>
    <dbReference type="NCBI Taxonomy" id="3873"/>
    <lineage>
        <taxon>Eukaryota</taxon>
        <taxon>Viridiplantae</taxon>
        <taxon>Streptophyta</taxon>
        <taxon>Embryophyta</taxon>
        <taxon>Tracheophyta</taxon>
        <taxon>Spermatophyta</taxon>
        <taxon>Magnoliopsida</taxon>
        <taxon>eudicotyledons</taxon>
        <taxon>Gunneridae</taxon>
        <taxon>Pentapetalae</taxon>
        <taxon>rosids</taxon>
        <taxon>fabids</taxon>
        <taxon>Fabales</taxon>
        <taxon>Fabaceae</taxon>
        <taxon>Papilionoideae</taxon>
        <taxon>50 kb inversion clade</taxon>
        <taxon>genistoids sensu lato</taxon>
        <taxon>core genistoids</taxon>
        <taxon>Genisteae</taxon>
        <taxon>Lupinus</taxon>
    </lineage>
</organism>
<dbReference type="GO" id="GO:0004672">
    <property type="term" value="F:protein kinase activity"/>
    <property type="evidence" value="ECO:0007669"/>
    <property type="project" value="InterPro"/>
</dbReference>
<comment type="caution">
    <text evidence="2">The sequence shown here is derived from an EMBL/GenBank/DDBJ whole genome shotgun (WGS) entry which is preliminary data.</text>
</comment>
<evidence type="ECO:0000259" key="1">
    <source>
        <dbReference type="PROSITE" id="PS50011"/>
    </source>
</evidence>
<dbReference type="PANTHER" id="PTHR48007:SF40">
    <property type="entry name" value="SERINE-THREONINE_TYROSINE-PROTEIN KINASE CATALYTIC DOMAIN-CONTAINING PROTEIN"/>
    <property type="match status" value="1"/>
</dbReference>
<protein>
    <recommendedName>
        <fullName evidence="1">Protein kinase domain-containing protein</fullName>
    </recommendedName>
</protein>
<dbReference type="InterPro" id="IPR001245">
    <property type="entry name" value="Ser-Thr/Tyr_kinase_cat_dom"/>
</dbReference>
<dbReference type="GO" id="GO:0005524">
    <property type="term" value="F:ATP binding"/>
    <property type="evidence" value="ECO:0007669"/>
    <property type="project" value="InterPro"/>
</dbReference>
<dbReference type="Pfam" id="PF07714">
    <property type="entry name" value="PK_Tyr_Ser-Thr"/>
    <property type="match status" value="1"/>
</dbReference>
<dbReference type="InterPro" id="IPR000719">
    <property type="entry name" value="Prot_kinase_dom"/>
</dbReference>
<dbReference type="PROSITE" id="PS50011">
    <property type="entry name" value="PROTEIN_KINASE_DOM"/>
    <property type="match status" value="1"/>
</dbReference>
<keyword evidence="3" id="KW-1185">Reference proteome</keyword>
<evidence type="ECO:0000313" key="2">
    <source>
        <dbReference type="EMBL" id="CAL0322325.1"/>
    </source>
</evidence>
<sequence length="339" mass="38529">MKGPIISLGHIFGAWAKKLMSYAGKSSKSHRLGRLKFSNKKLEPFDIDDLLRASATLLGKENLGITYKATLENGANIVVKKLNYMNELTKKEFLQQMQLLGKMRHENLVEIVSFYFSKDQKLLIYELIPHGTLFELLHVLEGRDIGRVTLDWTTRLAIIKDIAKGLNFLHHSLSSHKVPHGNLKSSNVLISYDSHGYHSKLTDYGFLPLLSAKKVAAKLAISKSPEFVQGKKLTHKTDVYCFGIIVLEIITRKVPGQILGEIEETSSDLSDWVRTVVNNDWSTDIFDLEMLAEKEVHDAMLKLTELALECTDMVSKKRPKMSVVLRRIEEIEQMELENH</sequence>
<dbReference type="InterPro" id="IPR011009">
    <property type="entry name" value="Kinase-like_dom_sf"/>
</dbReference>
<dbReference type="Proteomes" id="UP001497480">
    <property type="component" value="Unassembled WGS sequence"/>
</dbReference>
<feature type="domain" description="Protein kinase" evidence="1">
    <location>
        <begin position="52"/>
        <end position="339"/>
    </location>
</feature>
<dbReference type="AlphaFoldDB" id="A0AAV1XKV7"/>
<name>A0AAV1XKV7_LUPLU</name>
<gene>
    <name evidence="2" type="ORF">LLUT_LOCUS23385</name>
</gene>